<comment type="caution">
    <text evidence="2">The sequence shown here is derived from an EMBL/GenBank/DDBJ whole genome shotgun (WGS) entry which is preliminary data.</text>
</comment>
<keyword evidence="1" id="KW-1133">Transmembrane helix</keyword>
<proteinExistence type="predicted"/>
<evidence type="ECO:0000313" key="2">
    <source>
        <dbReference type="EMBL" id="CAL7947377.1"/>
    </source>
</evidence>
<sequence>MHFWINKPAGRYYGFTGRRYPAASLPNTRFNQCRYNADLRQMVTPLHQFQNLNSMRNTAAPSNVNNCRVIRTMIRSNNESENNYPVDSTQHSQLNNISNNVTTAGNNQLILSNTTPNGTNRNFLDFSEFNDAELKASYRRGLLIIFILATVSVAAIKFYPSDKDQVEIFIFWGLLTSLFVCLYFILCHRNQHSSHQEHQIQEEHIASVTGTTTMPNENVRPISIVRQNPPPPYHIAILTPPRNSSDEAPPPSYDNVYLNKHSILCNV</sequence>
<organism evidence="2 3">
    <name type="scientific">Xylocopa violacea</name>
    <name type="common">Violet carpenter bee</name>
    <name type="synonym">Apis violacea</name>
    <dbReference type="NCBI Taxonomy" id="135666"/>
    <lineage>
        <taxon>Eukaryota</taxon>
        <taxon>Metazoa</taxon>
        <taxon>Ecdysozoa</taxon>
        <taxon>Arthropoda</taxon>
        <taxon>Hexapoda</taxon>
        <taxon>Insecta</taxon>
        <taxon>Pterygota</taxon>
        <taxon>Neoptera</taxon>
        <taxon>Endopterygota</taxon>
        <taxon>Hymenoptera</taxon>
        <taxon>Apocrita</taxon>
        <taxon>Aculeata</taxon>
        <taxon>Apoidea</taxon>
        <taxon>Anthophila</taxon>
        <taxon>Apidae</taxon>
        <taxon>Xylocopa</taxon>
        <taxon>Xylocopa</taxon>
    </lineage>
</organism>
<dbReference type="EMBL" id="CAXAJV020001296">
    <property type="protein sequence ID" value="CAL7947377.1"/>
    <property type="molecule type" value="Genomic_DNA"/>
</dbReference>
<feature type="transmembrane region" description="Helical" evidence="1">
    <location>
        <begin position="166"/>
        <end position="186"/>
    </location>
</feature>
<name>A0ABP1P531_XYLVO</name>
<feature type="transmembrane region" description="Helical" evidence="1">
    <location>
        <begin position="142"/>
        <end position="160"/>
    </location>
</feature>
<keyword evidence="3" id="KW-1185">Reference proteome</keyword>
<keyword evidence="1" id="KW-0472">Membrane</keyword>
<keyword evidence="1" id="KW-0812">Transmembrane</keyword>
<gene>
    <name evidence="2" type="ORF">XYLVIOL_LOCUS8307</name>
</gene>
<accession>A0ABP1P531</accession>
<evidence type="ECO:0000256" key="1">
    <source>
        <dbReference type="SAM" id="Phobius"/>
    </source>
</evidence>
<dbReference type="Proteomes" id="UP001642520">
    <property type="component" value="Unassembled WGS sequence"/>
</dbReference>
<reference evidence="2 3" key="1">
    <citation type="submission" date="2024-08" db="EMBL/GenBank/DDBJ databases">
        <authorList>
            <person name="Will J Nash"/>
            <person name="Angela Man"/>
            <person name="Seanna McTaggart"/>
            <person name="Kendall Baker"/>
            <person name="Tom Barker"/>
            <person name="Leah Catchpole"/>
            <person name="Alex Durrant"/>
            <person name="Karim Gharbi"/>
            <person name="Naomi Irish"/>
            <person name="Gemy Kaithakottil"/>
            <person name="Debby Ku"/>
            <person name="Aaliyah Providence"/>
            <person name="Felix Shaw"/>
            <person name="David Swarbreck"/>
            <person name="Chris Watkins"/>
            <person name="Ann M. McCartney"/>
            <person name="Giulio Formenti"/>
            <person name="Alice Mouton"/>
            <person name="Noel Vella"/>
            <person name="Bjorn M von Reumont"/>
            <person name="Adriana Vella"/>
            <person name="Wilfried Haerty"/>
        </authorList>
    </citation>
    <scope>NUCLEOTIDE SEQUENCE [LARGE SCALE GENOMIC DNA]</scope>
</reference>
<evidence type="ECO:0000313" key="3">
    <source>
        <dbReference type="Proteomes" id="UP001642520"/>
    </source>
</evidence>
<protein>
    <submittedName>
        <fullName evidence="2">Uncharacterized protein</fullName>
    </submittedName>
</protein>